<gene>
    <name evidence="2" type="ORF">GCM10008932_21690</name>
</gene>
<comment type="caution">
    <text evidence="2">The sequence shown here is derived from an EMBL/GenBank/DDBJ whole genome shotgun (WGS) entry which is preliminary data.</text>
</comment>
<proteinExistence type="predicted"/>
<accession>A0ABN0XPQ6</accession>
<feature type="region of interest" description="Disordered" evidence="1">
    <location>
        <begin position="120"/>
        <end position="176"/>
    </location>
</feature>
<evidence type="ECO:0000256" key="1">
    <source>
        <dbReference type="SAM" id="MobiDB-lite"/>
    </source>
</evidence>
<dbReference type="RefSeq" id="WP_343756556.1">
    <property type="nucleotide sequence ID" value="NZ_BAAACW010000143.1"/>
</dbReference>
<protein>
    <recommendedName>
        <fullName evidence="4">General stress protein 17M-like domain-containing protein</fullName>
    </recommendedName>
</protein>
<name>A0ABN0XPQ6_9LACT</name>
<feature type="region of interest" description="Disordered" evidence="1">
    <location>
        <begin position="47"/>
        <end position="99"/>
    </location>
</feature>
<reference evidence="2 3" key="1">
    <citation type="journal article" date="2019" name="Int. J. Syst. Evol. Microbiol.">
        <title>The Global Catalogue of Microorganisms (GCM) 10K type strain sequencing project: providing services to taxonomists for standard genome sequencing and annotation.</title>
        <authorList>
            <consortium name="The Broad Institute Genomics Platform"/>
            <consortium name="The Broad Institute Genome Sequencing Center for Infectious Disease"/>
            <person name="Wu L."/>
            <person name="Ma J."/>
        </authorList>
    </citation>
    <scope>NUCLEOTIDE SEQUENCE [LARGE SCALE GENOMIC DNA]</scope>
    <source>
        <strain evidence="2 3">JCM 12662</strain>
    </source>
</reference>
<sequence>MENRDKTVVGSYASQEEAMEKVKSLQLEGYRKEDIIVYSKHFMEDEVGSDATAIQAEDSDYKDDDKEDHRSAWDKIKDAFTPDSYDYNSDDNQPDHMESEDILYPYREDIQKGHVVIVTQNFSGEQENDDNFDSSGAMVSRNRVENPEMGSATDHDPLTDGREFDRASEQDNQKRQ</sequence>
<organism evidence="2 3">
    <name type="scientific">Alkalibacterium iburiense</name>
    <dbReference type="NCBI Taxonomy" id="290589"/>
    <lineage>
        <taxon>Bacteria</taxon>
        <taxon>Bacillati</taxon>
        <taxon>Bacillota</taxon>
        <taxon>Bacilli</taxon>
        <taxon>Lactobacillales</taxon>
        <taxon>Carnobacteriaceae</taxon>
        <taxon>Alkalibacterium</taxon>
    </lineage>
</organism>
<evidence type="ECO:0008006" key="4">
    <source>
        <dbReference type="Google" id="ProtNLM"/>
    </source>
</evidence>
<feature type="compositionally biased region" description="Basic and acidic residues" evidence="1">
    <location>
        <begin position="63"/>
        <end position="80"/>
    </location>
</feature>
<evidence type="ECO:0000313" key="3">
    <source>
        <dbReference type="Proteomes" id="UP001501166"/>
    </source>
</evidence>
<evidence type="ECO:0000313" key="2">
    <source>
        <dbReference type="EMBL" id="GAA0369763.1"/>
    </source>
</evidence>
<dbReference type="Proteomes" id="UP001501166">
    <property type="component" value="Unassembled WGS sequence"/>
</dbReference>
<feature type="compositionally biased region" description="Basic and acidic residues" evidence="1">
    <location>
        <begin position="153"/>
        <end position="176"/>
    </location>
</feature>
<keyword evidence="3" id="KW-1185">Reference proteome</keyword>
<dbReference type="EMBL" id="BAAACW010000143">
    <property type="protein sequence ID" value="GAA0369763.1"/>
    <property type="molecule type" value="Genomic_DNA"/>
</dbReference>